<gene>
    <name evidence="15" type="ORF">PLOB_00016824</name>
</gene>
<dbReference type="InterPro" id="IPR021158">
    <property type="entry name" value="Pept_M10A_Zn_BS"/>
</dbReference>
<dbReference type="PANTHER" id="PTHR10201:SF291">
    <property type="entry name" value="MATRIX METALLOPROTEINASE 1, ISOFORM C-RELATED"/>
    <property type="match status" value="1"/>
</dbReference>
<feature type="disulfide bond" evidence="11">
    <location>
        <begin position="282"/>
        <end position="316"/>
    </location>
</feature>
<comment type="cofactor">
    <cofactor evidence="1">
        <name>Zn(2+)</name>
        <dbReference type="ChEBI" id="CHEBI:29105"/>
    </cofactor>
</comment>
<keyword evidence="7" id="KW-0378">Hydrolase</keyword>
<accession>A0ABN8NJ74</accession>
<evidence type="ECO:0000256" key="3">
    <source>
        <dbReference type="ARBA" id="ARBA00022656"/>
    </source>
</evidence>
<comment type="caution">
    <text evidence="11">Lacks conserved residue(s) required for the propagation of feature annotation.</text>
</comment>
<name>A0ABN8NJ74_9CNID</name>
<dbReference type="InterPro" id="IPR024079">
    <property type="entry name" value="MetalloPept_cat_dom_sf"/>
</dbReference>
<keyword evidence="5" id="KW-0479">Metal-binding</keyword>
<dbReference type="InterPro" id="IPR033739">
    <property type="entry name" value="M10A_MMP"/>
</dbReference>
<evidence type="ECO:0000256" key="2">
    <source>
        <dbReference type="ARBA" id="ARBA00010370"/>
    </source>
</evidence>
<evidence type="ECO:0000256" key="1">
    <source>
        <dbReference type="ARBA" id="ARBA00001947"/>
    </source>
</evidence>
<evidence type="ECO:0000259" key="14">
    <source>
        <dbReference type="PROSITE" id="PS51670"/>
    </source>
</evidence>
<evidence type="ECO:0000256" key="9">
    <source>
        <dbReference type="ARBA" id="ARBA00023049"/>
    </source>
</evidence>
<evidence type="ECO:0000256" key="12">
    <source>
        <dbReference type="SAM" id="MobiDB-lite"/>
    </source>
</evidence>
<feature type="region of interest" description="Disordered" evidence="12">
    <location>
        <begin position="82"/>
        <end position="103"/>
    </location>
</feature>
<keyword evidence="16" id="KW-1185">Reference proteome</keyword>
<evidence type="ECO:0000256" key="6">
    <source>
        <dbReference type="ARBA" id="ARBA00022729"/>
    </source>
</evidence>
<evidence type="ECO:0000313" key="15">
    <source>
        <dbReference type="EMBL" id="CAH3107695.1"/>
    </source>
</evidence>
<evidence type="ECO:0000256" key="8">
    <source>
        <dbReference type="ARBA" id="ARBA00022833"/>
    </source>
</evidence>
<dbReference type="EMBL" id="CALNXK010000020">
    <property type="protein sequence ID" value="CAH3107695.1"/>
    <property type="molecule type" value="Genomic_DNA"/>
</dbReference>
<dbReference type="PROSITE" id="PS51670">
    <property type="entry name" value="SHKT"/>
    <property type="match status" value="1"/>
</dbReference>
<keyword evidence="6 13" id="KW-0732">Signal</keyword>
<dbReference type="SMART" id="SM00235">
    <property type="entry name" value="ZnMc"/>
    <property type="match status" value="1"/>
</dbReference>
<dbReference type="PROSITE" id="PS00546">
    <property type="entry name" value="CYSTEINE_SWITCH"/>
    <property type="match status" value="1"/>
</dbReference>
<dbReference type="InterPro" id="IPR036365">
    <property type="entry name" value="PGBD-like_sf"/>
</dbReference>
<dbReference type="SMART" id="SM00254">
    <property type="entry name" value="ShKT"/>
    <property type="match status" value="2"/>
</dbReference>
<evidence type="ECO:0000256" key="4">
    <source>
        <dbReference type="ARBA" id="ARBA00022670"/>
    </source>
</evidence>
<comment type="similarity">
    <text evidence="2">Belongs to the peptidase M10A family.</text>
</comment>
<evidence type="ECO:0000256" key="13">
    <source>
        <dbReference type="SAM" id="SignalP"/>
    </source>
</evidence>
<feature type="signal peptide" evidence="13">
    <location>
        <begin position="1"/>
        <end position="21"/>
    </location>
</feature>
<dbReference type="Gene3D" id="3.40.390.10">
    <property type="entry name" value="Collagenase (Catalytic Domain)"/>
    <property type="match status" value="1"/>
</dbReference>
<dbReference type="Proteomes" id="UP001159405">
    <property type="component" value="Unassembled WGS sequence"/>
</dbReference>
<keyword evidence="9" id="KW-0482">Metalloprotease</keyword>
<dbReference type="Pfam" id="PF01549">
    <property type="entry name" value="ShK"/>
    <property type="match status" value="2"/>
</dbReference>
<keyword evidence="4" id="KW-0645">Protease</keyword>
<organism evidence="15 16">
    <name type="scientific">Porites lobata</name>
    <dbReference type="NCBI Taxonomy" id="104759"/>
    <lineage>
        <taxon>Eukaryota</taxon>
        <taxon>Metazoa</taxon>
        <taxon>Cnidaria</taxon>
        <taxon>Anthozoa</taxon>
        <taxon>Hexacorallia</taxon>
        <taxon>Scleractinia</taxon>
        <taxon>Fungiina</taxon>
        <taxon>Poritidae</taxon>
        <taxon>Porites</taxon>
    </lineage>
</organism>
<dbReference type="CDD" id="cd04278">
    <property type="entry name" value="ZnMc_MMP"/>
    <property type="match status" value="1"/>
</dbReference>
<dbReference type="PANTHER" id="PTHR10201">
    <property type="entry name" value="MATRIX METALLOPROTEINASE"/>
    <property type="match status" value="1"/>
</dbReference>
<keyword evidence="11" id="KW-1015">Disulfide bond</keyword>
<dbReference type="PRINTS" id="PR00138">
    <property type="entry name" value="MATRIXIN"/>
</dbReference>
<dbReference type="SUPFAM" id="SSF47090">
    <property type="entry name" value="PGBD-like"/>
    <property type="match status" value="1"/>
</dbReference>
<keyword evidence="8" id="KW-0862">Zinc</keyword>
<protein>
    <recommendedName>
        <fullName evidence="14">ShKT domain-containing protein</fullName>
    </recommendedName>
</protein>
<evidence type="ECO:0000256" key="10">
    <source>
        <dbReference type="ARBA" id="ARBA00023145"/>
    </source>
</evidence>
<sequence length="362" mass="40471">MERKQLLGLILLATCLQTPTGAPLDENEKNFALKFLKQYHYLSPLEDGNHNLKDALRLFQQQSEIPETGHLDAATIKEMHKPRCGVPDLDEEENSESGRVKRFSTSGDKWNKTNLTYRFHNYASNGTLNSTQQREILREAFTQWEEIGPLSFVDVTDNASLRNSSDITLSFFTGHHSPCSYVFDGENGVLAHAFFPESGDVHFDDDETFTDGVSTGKNLFSVALHEIGHLLGLKHSVKSDAIMHGTYKPYKQNMTLTDDERLGINFIYGNSTSNTTSEQTSCTNNDESCDDYVDYCEDADVGSAMRNNCPLTCGICGSQSSNTSCEDDWPQSYCSYYQQNGYCDNTFPRAVCKETCNNCSAG</sequence>
<evidence type="ECO:0000256" key="5">
    <source>
        <dbReference type="ARBA" id="ARBA00022723"/>
    </source>
</evidence>
<dbReference type="InterPro" id="IPR006026">
    <property type="entry name" value="Peptidase_Metallo"/>
</dbReference>
<keyword evidence="3" id="KW-0800">Toxin</keyword>
<dbReference type="InterPro" id="IPR021190">
    <property type="entry name" value="Pept_M10A"/>
</dbReference>
<dbReference type="Gene3D" id="1.10.10.1940">
    <property type="match status" value="1"/>
</dbReference>
<reference evidence="15 16" key="1">
    <citation type="submission" date="2022-05" db="EMBL/GenBank/DDBJ databases">
        <authorList>
            <consortium name="Genoscope - CEA"/>
            <person name="William W."/>
        </authorList>
    </citation>
    <scope>NUCLEOTIDE SEQUENCE [LARGE SCALE GENOMIC DNA]</scope>
</reference>
<feature type="domain" description="ShKT" evidence="14">
    <location>
        <begin position="282"/>
        <end position="316"/>
    </location>
</feature>
<feature type="chain" id="PRO_5047044075" description="ShKT domain-containing protein" evidence="13">
    <location>
        <begin position="22"/>
        <end position="362"/>
    </location>
</feature>
<evidence type="ECO:0000256" key="11">
    <source>
        <dbReference type="PROSITE-ProRule" id="PRU01005"/>
    </source>
</evidence>
<dbReference type="InterPro" id="IPR001818">
    <property type="entry name" value="Pept_M10_metallopeptidase"/>
</dbReference>
<keyword evidence="10" id="KW-0865">Zymogen</keyword>
<evidence type="ECO:0000313" key="16">
    <source>
        <dbReference type="Proteomes" id="UP001159405"/>
    </source>
</evidence>
<comment type="caution">
    <text evidence="15">The sequence shown here is derived from an EMBL/GenBank/DDBJ whole genome shotgun (WGS) entry which is preliminary data.</text>
</comment>
<dbReference type="Pfam" id="PF00413">
    <property type="entry name" value="Peptidase_M10"/>
    <property type="match status" value="1"/>
</dbReference>
<dbReference type="SUPFAM" id="SSF55486">
    <property type="entry name" value="Metalloproteases ('zincins'), catalytic domain"/>
    <property type="match status" value="1"/>
</dbReference>
<dbReference type="InterPro" id="IPR003582">
    <property type="entry name" value="ShKT_dom"/>
</dbReference>
<evidence type="ECO:0000256" key="7">
    <source>
        <dbReference type="ARBA" id="ARBA00022801"/>
    </source>
</evidence>
<proteinExistence type="inferred from homology"/>